<proteinExistence type="predicted"/>
<reference evidence="2" key="1">
    <citation type="submission" date="2020-03" db="EMBL/GenBank/DDBJ databases">
        <authorList>
            <person name="Weist P."/>
        </authorList>
    </citation>
    <scope>NUCLEOTIDE SEQUENCE</scope>
</reference>
<dbReference type="Proteomes" id="UP001153269">
    <property type="component" value="Unassembled WGS sequence"/>
</dbReference>
<dbReference type="EMBL" id="CADEAL010002613">
    <property type="protein sequence ID" value="CAB1441308.1"/>
    <property type="molecule type" value="Genomic_DNA"/>
</dbReference>
<accession>A0A9N7V2H8</accession>
<dbReference type="AlphaFoldDB" id="A0A9N7V2H8"/>
<evidence type="ECO:0000313" key="2">
    <source>
        <dbReference type="EMBL" id="CAB1441308.1"/>
    </source>
</evidence>
<gene>
    <name evidence="2" type="ORF">PLEPLA_LOCUS29085</name>
</gene>
<comment type="caution">
    <text evidence="2">The sequence shown here is derived from an EMBL/GenBank/DDBJ whole genome shotgun (WGS) entry which is preliminary data.</text>
</comment>
<protein>
    <submittedName>
        <fullName evidence="2">Uncharacterized protein</fullName>
    </submittedName>
</protein>
<feature type="region of interest" description="Disordered" evidence="1">
    <location>
        <begin position="1"/>
        <end position="54"/>
    </location>
</feature>
<organism evidence="2 3">
    <name type="scientific">Pleuronectes platessa</name>
    <name type="common">European plaice</name>
    <dbReference type="NCBI Taxonomy" id="8262"/>
    <lineage>
        <taxon>Eukaryota</taxon>
        <taxon>Metazoa</taxon>
        <taxon>Chordata</taxon>
        <taxon>Craniata</taxon>
        <taxon>Vertebrata</taxon>
        <taxon>Euteleostomi</taxon>
        <taxon>Actinopterygii</taxon>
        <taxon>Neopterygii</taxon>
        <taxon>Teleostei</taxon>
        <taxon>Neoteleostei</taxon>
        <taxon>Acanthomorphata</taxon>
        <taxon>Carangaria</taxon>
        <taxon>Pleuronectiformes</taxon>
        <taxon>Pleuronectoidei</taxon>
        <taxon>Pleuronectidae</taxon>
        <taxon>Pleuronectes</taxon>
    </lineage>
</organism>
<name>A0A9N7V2H8_PLEPL</name>
<keyword evidence="3" id="KW-1185">Reference proteome</keyword>
<feature type="compositionally biased region" description="Basic and acidic residues" evidence="1">
    <location>
        <begin position="1"/>
        <end position="38"/>
    </location>
</feature>
<evidence type="ECO:0000313" key="3">
    <source>
        <dbReference type="Proteomes" id="UP001153269"/>
    </source>
</evidence>
<evidence type="ECO:0000256" key="1">
    <source>
        <dbReference type="SAM" id="MobiDB-lite"/>
    </source>
</evidence>
<sequence>MEKGDKDRGEAIYCRQEKQHSQTSECHPHTGRLGDRGSEIANRFCNTPPSPSVRNLLGEPGGTSSLSHMSELQCALSSPLLSLLPPVPAADHDPCSATRKEPRSAVSFRKIMSISELLQDRLFNLTVAKHCIDLTSISPRHTHDQ</sequence>